<dbReference type="Gene3D" id="2.60.120.200">
    <property type="match status" value="1"/>
</dbReference>
<evidence type="ECO:0000313" key="1">
    <source>
        <dbReference type="EMBL" id="KAG2484939.1"/>
    </source>
</evidence>
<dbReference type="AlphaFoldDB" id="A0A835XRY1"/>
<proteinExistence type="predicted"/>
<protein>
    <submittedName>
        <fullName evidence="1">Uncharacterized protein</fullName>
    </submittedName>
</protein>
<dbReference type="EMBL" id="JAEHOE010000139">
    <property type="protein sequence ID" value="KAG2484939.1"/>
    <property type="molecule type" value="Genomic_DNA"/>
</dbReference>
<reference evidence="1" key="1">
    <citation type="journal article" date="2020" name="bioRxiv">
        <title>Comparative genomics of Chlamydomonas.</title>
        <authorList>
            <person name="Craig R.J."/>
            <person name="Hasan A.R."/>
            <person name="Ness R.W."/>
            <person name="Keightley P.D."/>
        </authorList>
    </citation>
    <scope>NUCLEOTIDE SEQUENCE</scope>
    <source>
        <strain evidence="1">CCAP 11/70</strain>
    </source>
</reference>
<dbReference type="InterPro" id="IPR013320">
    <property type="entry name" value="ConA-like_dom_sf"/>
</dbReference>
<accession>A0A835XRY1</accession>
<dbReference type="Proteomes" id="UP000612055">
    <property type="component" value="Unassembled WGS sequence"/>
</dbReference>
<keyword evidence="2" id="KW-1185">Reference proteome</keyword>
<gene>
    <name evidence="1" type="ORF">HYH03_016325</name>
</gene>
<dbReference type="OrthoDB" id="537063at2759"/>
<dbReference type="Pfam" id="PF13385">
    <property type="entry name" value="Laminin_G_3"/>
    <property type="match status" value="1"/>
</dbReference>
<evidence type="ECO:0000313" key="2">
    <source>
        <dbReference type="Proteomes" id="UP000612055"/>
    </source>
</evidence>
<organism evidence="1 2">
    <name type="scientific">Edaphochlamys debaryana</name>
    <dbReference type="NCBI Taxonomy" id="47281"/>
    <lineage>
        <taxon>Eukaryota</taxon>
        <taxon>Viridiplantae</taxon>
        <taxon>Chlorophyta</taxon>
        <taxon>core chlorophytes</taxon>
        <taxon>Chlorophyceae</taxon>
        <taxon>CS clade</taxon>
        <taxon>Chlamydomonadales</taxon>
        <taxon>Chlamydomonadales incertae sedis</taxon>
        <taxon>Edaphochlamys</taxon>
    </lineage>
</organism>
<sequence length="161" mass="16616">MRDRAAPKVWIARHNDSASAASGVRVSLGRSPSDPDSWLVWSNDAVAFSASGTAVSSVPQTPPPVGLWYLDALVRSSAGTRITLYRAVESGAALSGKAATALPGSISANDLTVGVDPRGLSNYLTGRVAVLLIYSRALSMAQVAQLAGAYSRQFGFPAAPG</sequence>
<name>A0A835XRY1_9CHLO</name>
<comment type="caution">
    <text evidence="1">The sequence shown here is derived from an EMBL/GenBank/DDBJ whole genome shotgun (WGS) entry which is preliminary data.</text>
</comment>
<dbReference type="SUPFAM" id="SSF49899">
    <property type="entry name" value="Concanavalin A-like lectins/glucanases"/>
    <property type="match status" value="1"/>
</dbReference>